<evidence type="ECO:0000256" key="4">
    <source>
        <dbReference type="ARBA" id="ARBA00024346"/>
    </source>
</evidence>
<evidence type="ECO:0000313" key="9">
    <source>
        <dbReference type="Proteomes" id="UP001597158"/>
    </source>
</evidence>
<sequence>MDVRLQHERPKWEIFCQVVDNFGDIGVCLRLARDLADRDGKRVRLWVDDWAVLGRLCPAAAAADPARGVEVDGVVLRHWVQPFPDVVPGEIVIEAFACELPEVHLQAMAKLAERPAWINLEYLSAEDWVAGCHGLASPHPRLPLVKHFFFPGFDEASGGLPRETGLIGRRERFRSDPAGMAAWRAERGLGSLADDTLWISLFAYEQAALAGLLEAWQQGTRPVALLVPESRILGDVAAGLGLDALHAGQRIERGRLTTCVLPFTDQAGYDALLWSCALNFVRGEDSFVRAQWAAVPLVWQIYAQQDDAHLVKLEAFLARYCHGLEEGAAAALGDFWRAWNGADDIAPGQAWHALEQALPVIAGHARCWSDRLASTADLASRLTKFCFHIRSAAR</sequence>
<keyword evidence="8" id="KW-0648">Protein biosynthesis</keyword>
<dbReference type="Pfam" id="PF10093">
    <property type="entry name" value="EarP"/>
    <property type="match status" value="1"/>
</dbReference>
<comment type="function">
    <text evidence="3">Protein-arginine rhamnosyltransferase that catalyzes the transfer of a single rhamnose to elongation factor P (EF-P) on 'Lys-32', a modification required for EF-P-dependent rescue of polyproline stalled ribosomes.</text>
</comment>
<evidence type="ECO:0000256" key="3">
    <source>
        <dbReference type="ARBA" id="ARBA00024303"/>
    </source>
</evidence>
<gene>
    <name evidence="8" type="primary">earP</name>
    <name evidence="8" type="ORF">ACFQ4M_10920</name>
</gene>
<comment type="catalytic activity">
    <reaction evidence="7">
        <text>dTDP-beta-L-rhamnose + L-arginyl-[protein] = N(omega)-(alpha-L-rhamnosyl)-L-arginyl-[protein] + dTDP + H(+)</text>
        <dbReference type="Rhea" id="RHEA:66692"/>
        <dbReference type="Rhea" id="RHEA-COMP:10532"/>
        <dbReference type="Rhea" id="RHEA-COMP:17096"/>
        <dbReference type="ChEBI" id="CHEBI:15378"/>
        <dbReference type="ChEBI" id="CHEBI:29965"/>
        <dbReference type="ChEBI" id="CHEBI:57510"/>
        <dbReference type="ChEBI" id="CHEBI:58369"/>
        <dbReference type="ChEBI" id="CHEBI:167445"/>
    </reaction>
    <physiologicalReaction direction="left-to-right" evidence="7">
        <dbReference type="Rhea" id="RHEA:66693"/>
    </physiologicalReaction>
</comment>
<comment type="caution">
    <text evidence="8">The sequence shown here is derived from an EMBL/GenBank/DDBJ whole genome shotgun (WGS) entry which is preliminary data.</text>
</comment>
<keyword evidence="8" id="KW-0251">Elongation factor</keyword>
<proteinExistence type="inferred from homology"/>
<protein>
    <recommendedName>
        <fullName evidence="5">Protein-arginine rhamnosyltransferase</fullName>
    </recommendedName>
    <alternativeName>
        <fullName evidence="6">EF-P arginine rhamnosyltransferase</fullName>
    </alternativeName>
</protein>
<dbReference type="RefSeq" id="WP_002943460.1">
    <property type="nucleotide sequence ID" value="NZ_JARQZE010000014.1"/>
</dbReference>
<dbReference type="GO" id="GO:0003746">
    <property type="term" value="F:translation elongation factor activity"/>
    <property type="evidence" value="ECO:0007669"/>
    <property type="project" value="UniProtKB-KW"/>
</dbReference>
<comment type="similarity">
    <text evidence="4">Belongs to the glycosyltransferase 104 family.</text>
</comment>
<accession>A0ABW3WFQ4</accession>
<keyword evidence="9" id="KW-1185">Reference proteome</keyword>
<name>A0ABW3WFQ4_9RHOO</name>
<keyword evidence="1" id="KW-0328">Glycosyltransferase</keyword>
<evidence type="ECO:0000256" key="7">
    <source>
        <dbReference type="ARBA" id="ARBA00048472"/>
    </source>
</evidence>
<evidence type="ECO:0000256" key="5">
    <source>
        <dbReference type="ARBA" id="ARBA00024416"/>
    </source>
</evidence>
<evidence type="ECO:0000313" key="8">
    <source>
        <dbReference type="EMBL" id="MFD1264095.1"/>
    </source>
</evidence>
<reference evidence="9" key="1">
    <citation type="journal article" date="2019" name="Int. J. Syst. Evol. Microbiol.">
        <title>The Global Catalogue of Microorganisms (GCM) 10K type strain sequencing project: providing services to taxonomists for standard genome sequencing and annotation.</title>
        <authorList>
            <consortium name="The Broad Institute Genomics Platform"/>
            <consortium name="The Broad Institute Genome Sequencing Center for Infectious Disease"/>
            <person name="Wu L."/>
            <person name="Ma J."/>
        </authorList>
    </citation>
    <scope>NUCLEOTIDE SEQUENCE [LARGE SCALE GENOMIC DNA]</scope>
    <source>
        <strain evidence="9">CCUG 48884</strain>
    </source>
</reference>
<dbReference type="PIRSF" id="PIRSF015557">
    <property type="entry name" value="UCP015557"/>
    <property type="match status" value="1"/>
</dbReference>
<organism evidence="8 9">
    <name type="scientific">Thauera mechernichensis</name>
    <dbReference type="NCBI Taxonomy" id="82788"/>
    <lineage>
        <taxon>Bacteria</taxon>
        <taxon>Pseudomonadati</taxon>
        <taxon>Pseudomonadota</taxon>
        <taxon>Betaproteobacteria</taxon>
        <taxon>Rhodocyclales</taxon>
        <taxon>Zoogloeaceae</taxon>
        <taxon>Thauera</taxon>
    </lineage>
</organism>
<dbReference type="InterPro" id="IPR016633">
    <property type="entry name" value="EarP"/>
</dbReference>
<evidence type="ECO:0000256" key="2">
    <source>
        <dbReference type="ARBA" id="ARBA00022679"/>
    </source>
</evidence>
<keyword evidence="2" id="KW-0808">Transferase</keyword>
<evidence type="ECO:0000256" key="6">
    <source>
        <dbReference type="ARBA" id="ARBA00030025"/>
    </source>
</evidence>
<dbReference type="EMBL" id="JBHTMC010000023">
    <property type="protein sequence ID" value="MFD1264095.1"/>
    <property type="molecule type" value="Genomic_DNA"/>
</dbReference>
<dbReference type="Proteomes" id="UP001597158">
    <property type="component" value="Unassembled WGS sequence"/>
</dbReference>
<evidence type="ECO:0000256" key="1">
    <source>
        <dbReference type="ARBA" id="ARBA00022676"/>
    </source>
</evidence>
<dbReference type="NCBIfam" id="TIGR03837">
    <property type="entry name" value="efp_Arg_rhamno"/>
    <property type="match status" value="1"/>
</dbReference>